<dbReference type="SUPFAM" id="SSF53697">
    <property type="entry name" value="SIS domain"/>
    <property type="match status" value="1"/>
</dbReference>
<evidence type="ECO:0000256" key="2">
    <source>
        <dbReference type="ARBA" id="ARBA00023125"/>
    </source>
</evidence>
<dbReference type="GO" id="GO:0097367">
    <property type="term" value="F:carbohydrate derivative binding"/>
    <property type="evidence" value="ECO:0007669"/>
    <property type="project" value="InterPro"/>
</dbReference>
<name>A0A0W1B4W7_9BACL</name>
<feature type="domain" description="SIS" evidence="5">
    <location>
        <begin position="126"/>
        <end position="266"/>
    </location>
</feature>
<dbReference type="Pfam" id="PF01418">
    <property type="entry name" value="HTH_6"/>
    <property type="match status" value="1"/>
</dbReference>
<dbReference type="PROSITE" id="PS51464">
    <property type="entry name" value="SIS"/>
    <property type="match status" value="1"/>
</dbReference>
<keyword evidence="1" id="KW-0805">Transcription regulation</keyword>
<dbReference type="InterPro" id="IPR001347">
    <property type="entry name" value="SIS_dom"/>
</dbReference>
<keyword evidence="7" id="KW-1185">Reference proteome</keyword>
<reference evidence="6 7" key="1">
    <citation type="journal article" date="2015" name="Int. Biodeterior. Biodegradation">
        <title>Physiological and genetic screening methods for the isolation of methyl tert-butyl ether-degrading bacteria for bioremediation purposes.</title>
        <authorList>
            <person name="Guisado I.M."/>
            <person name="Purswani J."/>
            <person name="Gonzalez Lopez J."/>
            <person name="Pozo C."/>
        </authorList>
    </citation>
    <scope>NUCLEOTIDE SEQUENCE [LARGE SCALE GENOMIC DNA]</scope>
    <source>
        <strain evidence="6 7">SH7</strain>
    </source>
</reference>
<gene>
    <name evidence="6" type="ORF">UQ64_04650</name>
</gene>
<keyword evidence="3" id="KW-0804">Transcription</keyword>
<dbReference type="InterPro" id="IPR036388">
    <property type="entry name" value="WH-like_DNA-bd_sf"/>
</dbReference>
<comment type="caution">
    <text evidence="6">The sequence shown here is derived from an EMBL/GenBank/DDBJ whole genome shotgun (WGS) entry which is preliminary data.</text>
</comment>
<evidence type="ECO:0000256" key="1">
    <source>
        <dbReference type="ARBA" id="ARBA00023015"/>
    </source>
</evidence>
<dbReference type="Proteomes" id="UP000054709">
    <property type="component" value="Unassembled WGS sequence"/>
</dbReference>
<dbReference type="EMBL" id="LCZJ02000012">
    <property type="protein sequence ID" value="KTD88608.1"/>
    <property type="molecule type" value="Genomic_DNA"/>
</dbReference>
<dbReference type="GO" id="GO:0003700">
    <property type="term" value="F:DNA-binding transcription factor activity"/>
    <property type="evidence" value="ECO:0007669"/>
    <property type="project" value="InterPro"/>
</dbReference>
<dbReference type="InterPro" id="IPR009057">
    <property type="entry name" value="Homeodomain-like_sf"/>
</dbReference>
<dbReference type="Gene3D" id="1.10.10.10">
    <property type="entry name" value="Winged helix-like DNA-binding domain superfamily/Winged helix DNA-binding domain"/>
    <property type="match status" value="1"/>
</dbReference>
<dbReference type="PANTHER" id="PTHR30514:SF9">
    <property type="entry name" value="TRANSCRIPTIONAL REGULATOR"/>
    <property type="match status" value="1"/>
</dbReference>
<dbReference type="Pfam" id="PF01380">
    <property type="entry name" value="SIS"/>
    <property type="match status" value="1"/>
</dbReference>
<dbReference type="AlphaFoldDB" id="A0A0W1B4W7"/>
<evidence type="ECO:0000259" key="5">
    <source>
        <dbReference type="PROSITE" id="PS51464"/>
    </source>
</evidence>
<protein>
    <submittedName>
        <fullName evidence="6">Transcriptional regulator</fullName>
    </submittedName>
</protein>
<evidence type="ECO:0000256" key="3">
    <source>
        <dbReference type="ARBA" id="ARBA00023163"/>
    </source>
</evidence>
<evidence type="ECO:0000313" key="7">
    <source>
        <dbReference type="Proteomes" id="UP000054709"/>
    </source>
</evidence>
<dbReference type="InterPro" id="IPR035472">
    <property type="entry name" value="RpiR-like_SIS"/>
</dbReference>
<dbReference type="Gene3D" id="3.40.50.10490">
    <property type="entry name" value="Glucose-6-phosphate isomerase like protein, domain 1"/>
    <property type="match status" value="1"/>
</dbReference>
<dbReference type="InterPro" id="IPR000281">
    <property type="entry name" value="HTH_RpiR"/>
</dbReference>
<dbReference type="InterPro" id="IPR046348">
    <property type="entry name" value="SIS_dom_sf"/>
</dbReference>
<organism evidence="6 7">
    <name type="scientific">Paenibacillus etheri</name>
    <dbReference type="NCBI Taxonomy" id="1306852"/>
    <lineage>
        <taxon>Bacteria</taxon>
        <taxon>Bacillati</taxon>
        <taxon>Bacillota</taxon>
        <taxon>Bacilli</taxon>
        <taxon>Bacillales</taxon>
        <taxon>Paenibacillaceae</taxon>
        <taxon>Paenibacillus</taxon>
    </lineage>
</organism>
<sequence length="284" mass="31529">MRTISIFSSIHSKYNNLTNTEKKVADYVLENTRSVVYMSITDLADACDVGESSIFRFCKSLSYKGYQEFKIALAHSITVENEIPQLTDQILMDDTTEAVASKVLTTNVSALNETYNLIDIQKINEAIDYMINAERISFFGVGSSLITAMEAKIKFMRITNKTECLMDSHLQMMSAALMSERDVAVIISYSGSTKDSIEVARKAKERGAKVVSITRFEKSPLTSYSDLTLLCGANEGPLQGGSLSAKISQLYLLDILYVEYFKKTSEQSIINKETTAAAVSEKLL</sequence>
<dbReference type="GO" id="GO:0003677">
    <property type="term" value="F:DNA binding"/>
    <property type="evidence" value="ECO:0007669"/>
    <property type="project" value="UniProtKB-KW"/>
</dbReference>
<evidence type="ECO:0000259" key="4">
    <source>
        <dbReference type="PROSITE" id="PS51071"/>
    </source>
</evidence>
<dbReference type="CDD" id="cd05013">
    <property type="entry name" value="SIS_RpiR"/>
    <property type="match status" value="1"/>
</dbReference>
<dbReference type="OrthoDB" id="3684496at2"/>
<feature type="domain" description="HTH rpiR-type" evidence="4">
    <location>
        <begin position="4"/>
        <end position="80"/>
    </location>
</feature>
<dbReference type="RefSeq" id="WP_060621758.1">
    <property type="nucleotide sequence ID" value="NZ_LCZJ02000012.1"/>
</dbReference>
<keyword evidence="2" id="KW-0238">DNA-binding</keyword>
<dbReference type="PROSITE" id="PS51071">
    <property type="entry name" value="HTH_RPIR"/>
    <property type="match status" value="1"/>
</dbReference>
<evidence type="ECO:0000313" key="6">
    <source>
        <dbReference type="EMBL" id="KTD88608.1"/>
    </source>
</evidence>
<proteinExistence type="predicted"/>
<dbReference type="InterPro" id="IPR047640">
    <property type="entry name" value="RpiR-like"/>
</dbReference>
<dbReference type="PANTHER" id="PTHR30514">
    <property type="entry name" value="GLUCOKINASE"/>
    <property type="match status" value="1"/>
</dbReference>
<dbReference type="GO" id="GO:1901135">
    <property type="term" value="P:carbohydrate derivative metabolic process"/>
    <property type="evidence" value="ECO:0007669"/>
    <property type="project" value="InterPro"/>
</dbReference>
<dbReference type="SUPFAM" id="SSF46689">
    <property type="entry name" value="Homeodomain-like"/>
    <property type="match status" value="1"/>
</dbReference>
<accession>A0A0W1B4W7</accession>